<keyword evidence="4" id="KW-1185">Reference proteome</keyword>
<proteinExistence type="predicted"/>
<organism evidence="3 4">
    <name type="scientific">Caenorhabditis japonica</name>
    <dbReference type="NCBI Taxonomy" id="281687"/>
    <lineage>
        <taxon>Eukaryota</taxon>
        <taxon>Metazoa</taxon>
        <taxon>Ecdysozoa</taxon>
        <taxon>Nematoda</taxon>
        <taxon>Chromadorea</taxon>
        <taxon>Rhabditida</taxon>
        <taxon>Rhabditina</taxon>
        <taxon>Rhabditomorpha</taxon>
        <taxon>Rhabditoidea</taxon>
        <taxon>Rhabditidae</taxon>
        <taxon>Peloderinae</taxon>
        <taxon>Caenorhabditis</taxon>
    </lineage>
</organism>
<reference evidence="3" key="2">
    <citation type="submission" date="2022-06" db="UniProtKB">
        <authorList>
            <consortium name="EnsemblMetazoa"/>
        </authorList>
    </citation>
    <scope>IDENTIFICATION</scope>
    <source>
        <strain evidence="3">DF5081</strain>
    </source>
</reference>
<accession>A0A8R1DPR6</accession>
<reference evidence="4" key="1">
    <citation type="submission" date="2010-08" db="EMBL/GenBank/DDBJ databases">
        <authorList>
            <consortium name="Caenorhabditis japonica Sequencing Consortium"/>
            <person name="Wilson R.K."/>
        </authorList>
    </citation>
    <scope>NUCLEOTIDE SEQUENCE [LARGE SCALE GENOMIC DNA]</scope>
    <source>
        <strain evidence="4">DF5081</strain>
    </source>
</reference>
<feature type="transmembrane region" description="Helical" evidence="2">
    <location>
        <begin position="90"/>
        <end position="115"/>
    </location>
</feature>
<keyword evidence="2" id="KW-0472">Membrane</keyword>
<dbReference type="AlphaFoldDB" id="A0A8R1DPR6"/>
<feature type="transmembrane region" description="Helical" evidence="2">
    <location>
        <begin position="65"/>
        <end position="84"/>
    </location>
</feature>
<name>A0A8R1DPR6_CAEJA</name>
<evidence type="ECO:0000313" key="3">
    <source>
        <dbReference type="EnsemblMetazoa" id="CJA08081.1"/>
    </source>
</evidence>
<evidence type="ECO:0000256" key="2">
    <source>
        <dbReference type="SAM" id="Phobius"/>
    </source>
</evidence>
<evidence type="ECO:0000313" key="4">
    <source>
        <dbReference type="Proteomes" id="UP000005237"/>
    </source>
</evidence>
<feature type="compositionally biased region" description="Polar residues" evidence="1">
    <location>
        <begin position="1"/>
        <end position="11"/>
    </location>
</feature>
<sequence>MSIQFDTSASDNDPPRQQAGFEFAAPPDAKILHLKQKFIMIGMAVITLMITVSCWVLANVYEYTILAAILTGFLALVVMQPEFVDSFPKLFNVIALGVKIVPIVFVIFILFRILFMQKKNR</sequence>
<evidence type="ECO:0000256" key="1">
    <source>
        <dbReference type="SAM" id="MobiDB-lite"/>
    </source>
</evidence>
<dbReference type="EnsemblMetazoa" id="CJA08081.1">
    <property type="protein sequence ID" value="CJA08081.1"/>
    <property type="gene ID" value="WBGene00127285"/>
</dbReference>
<feature type="region of interest" description="Disordered" evidence="1">
    <location>
        <begin position="1"/>
        <end position="21"/>
    </location>
</feature>
<dbReference type="Proteomes" id="UP000005237">
    <property type="component" value="Unassembled WGS sequence"/>
</dbReference>
<keyword evidence="2" id="KW-0812">Transmembrane</keyword>
<feature type="transmembrane region" description="Helical" evidence="2">
    <location>
        <begin position="38"/>
        <end position="58"/>
    </location>
</feature>
<keyword evidence="2" id="KW-1133">Transmembrane helix</keyword>
<protein>
    <submittedName>
        <fullName evidence="3">Uncharacterized protein</fullName>
    </submittedName>
</protein>